<sequence>DGRGPLHISFKFFIPTSLSITNLDKALCTRESLLSIRHVSCELSANAISIRLLVDSSSGKIISGMRFFHTPRGPLNLRISAL</sequence>
<dbReference type="Proteomes" id="UP000291084">
    <property type="component" value="Chromosome 9"/>
</dbReference>
<evidence type="ECO:0000313" key="2">
    <source>
        <dbReference type="Proteomes" id="UP000291084"/>
    </source>
</evidence>
<evidence type="ECO:0000313" key="1">
    <source>
        <dbReference type="EMBL" id="BAT97077.1"/>
    </source>
</evidence>
<gene>
    <name evidence="1" type="primary">Vigan.09G042900</name>
    <name evidence="1" type="ORF">VIGAN_09042900</name>
</gene>
<feature type="non-terminal residue" evidence="1">
    <location>
        <position position="1"/>
    </location>
</feature>
<dbReference type="EMBL" id="AP015042">
    <property type="protein sequence ID" value="BAT97077.1"/>
    <property type="molecule type" value="Genomic_DNA"/>
</dbReference>
<protein>
    <submittedName>
        <fullName evidence="1">Uncharacterized protein</fullName>
    </submittedName>
</protein>
<name>A0A0S3SW69_PHAAN</name>
<proteinExistence type="predicted"/>
<accession>A0A0S3SW69</accession>
<reference evidence="1 2" key="1">
    <citation type="journal article" date="2015" name="Sci. Rep.">
        <title>The power of single molecule real-time sequencing technology in the de novo assembly of a eukaryotic genome.</title>
        <authorList>
            <person name="Sakai H."/>
            <person name="Naito K."/>
            <person name="Ogiso-Tanaka E."/>
            <person name="Takahashi Y."/>
            <person name="Iseki K."/>
            <person name="Muto C."/>
            <person name="Satou K."/>
            <person name="Teruya K."/>
            <person name="Shiroma A."/>
            <person name="Shimoji M."/>
            <person name="Hirano T."/>
            <person name="Itoh T."/>
            <person name="Kaga A."/>
            <person name="Tomooka N."/>
        </authorList>
    </citation>
    <scope>NUCLEOTIDE SEQUENCE [LARGE SCALE GENOMIC DNA]</scope>
    <source>
        <strain evidence="2">cv. Shumari</strain>
    </source>
</reference>
<organism evidence="1 2">
    <name type="scientific">Vigna angularis var. angularis</name>
    <dbReference type="NCBI Taxonomy" id="157739"/>
    <lineage>
        <taxon>Eukaryota</taxon>
        <taxon>Viridiplantae</taxon>
        <taxon>Streptophyta</taxon>
        <taxon>Embryophyta</taxon>
        <taxon>Tracheophyta</taxon>
        <taxon>Spermatophyta</taxon>
        <taxon>Magnoliopsida</taxon>
        <taxon>eudicotyledons</taxon>
        <taxon>Gunneridae</taxon>
        <taxon>Pentapetalae</taxon>
        <taxon>rosids</taxon>
        <taxon>fabids</taxon>
        <taxon>Fabales</taxon>
        <taxon>Fabaceae</taxon>
        <taxon>Papilionoideae</taxon>
        <taxon>50 kb inversion clade</taxon>
        <taxon>NPAAA clade</taxon>
        <taxon>indigoferoid/millettioid clade</taxon>
        <taxon>Phaseoleae</taxon>
        <taxon>Vigna</taxon>
    </lineage>
</organism>
<dbReference type="AlphaFoldDB" id="A0A0S3SW69"/>
<keyword evidence="2" id="KW-1185">Reference proteome</keyword>